<protein>
    <submittedName>
        <fullName evidence="3">YciK family oxidoreductase</fullName>
    </submittedName>
</protein>
<organism evidence="3 4">
    <name type="scientific">Cellvibrio polysaccharolyticus</name>
    <dbReference type="NCBI Taxonomy" id="2082724"/>
    <lineage>
        <taxon>Bacteria</taxon>
        <taxon>Pseudomonadati</taxon>
        <taxon>Pseudomonadota</taxon>
        <taxon>Gammaproteobacteria</taxon>
        <taxon>Cellvibrionales</taxon>
        <taxon>Cellvibrionaceae</taxon>
        <taxon>Cellvibrio</taxon>
    </lineage>
</organism>
<dbReference type="EMBL" id="PRDL01000001">
    <property type="protein sequence ID" value="MBE8717427.1"/>
    <property type="molecule type" value="Genomic_DNA"/>
</dbReference>
<accession>A0A928V360</accession>
<sequence>MTINNPFEFQPPSAALQGKIILITGAGDGIGKTAAITFASHGATVILAGRTLAKLEMVYDEIEKAGYPQPAIYPINFEGAQEKDYLDMSNALNNEFGHLDGILHNASELGQRTPIINYAPDVWLRVMQVNVNAPFMLTRALMPLLEKAPSAAVLFTGSTVGLQGRAFWGAYAASKAAMENLVQTLADELQETSRIRVNSINPGATRTRMRATAYPAENPGSVKSPEALMPAYLFLLSDASDGVSGQQFSWSEPATLPEENISNS</sequence>
<dbReference type="GO" id="GO:0016491">
    <property type="term" value="F:oxidoreductase activity"/>
    <property type="evidence" value="ECO:0007669"/>
    <property type="project" value="UniProtKB-KW"/>
</dbReference>
<dbReference type="PANTHER" id="PTHR42901">
    <property type="entry name" value="ALCOHOL DEHYDROGENASE"/>
    <property type="match status" value="1"/>
</dbReference>
<dbReference type="InterPro" id="IPR002347">
    <property type="entry name" value="SDR_fam"/>
</dbReference>
<comment type="similarity">
    <text evidence="1">Belongs to the short-chain dehydrogenases/reductases (SDR) family.</text>
</comment>
<dbReference type="PRINTS" id="PR00081">
    <property type="entry name" value="GDHRDH"/>
</dbReference>
<keyword evidence="2" id="KW-0560">Oxidoreductase</keyword>
<dbReference type="PROSITE" id="PS00061">
    <property type="entry name" value="ADH_SHORT"/>
    <property type="match status" value="1"/>
</dbReference>
<evidence type="ECO:0000313" key="4">
    <source>
        <dbReference type="Proteomes" id="UP000652567"/>
    </source>
</evidence>
<name>A0A928V360_9GAMM</name>
<reference evidence="3" key="1">
    <citation type="submission" date="2018-07" db="EMBL/GenBank/DDBJ databases">
        <title>Genome assembly of strain Ka43.</title>
        <authorList>
            <person name="Kukolya J."/>
            <person name="Nagy I."/>
            <person name="Horvath B."/>
            <person name="Toth A."/>
        </authorList>
    </citation>
    <scope>NUCLEOTIDE SEQUENCE</scope>
    <source>
        <strain evidence="3">KB43</strain>
    </source>
</reference>
<comment type="caution">
    <text evidence="3">The sequence shown here is derived from an EMBL/GenBank/DDBJ whole genome shotgun (WGS) entry which is preliminary data.</text>
</comment>
<dbReference type="AlphaFoldDB" id="A0A928V360"/>
<proteinExistence type="inferred from homology"/>
<dbReference type="PANTHER" id="PTHR42901:SF1">
    <property type="entry name" value="ALCOHOL DEHYDROGENASE"/>
    <property type="match status" value="1"/>
</dbReference>
<evidence type="ECO:0000256" key="1">
    <source>
        <dbReference type="ARBA" id="ARBA00006484"/>
    </source>
</evidence>
<dbReference type="InterPro" id="IPR036291">
    <property type="entry name" value="NAD(P)-bd_dom_sf"/>
</dbReference>
<dbReference type="InterPro" id="IPR020904">
    <property type="entry name" value="Sc_DH/Rdtase_CS"/>
</dbReference>
<evidence type="ECO:0000256" key="2">
    <source>
        <dbReference type="ARBA" id="ARBA00023002"/>
    </source>
</evidence>
<dbReference type="NCBIfam" id="NF006509">
    <property type="entry name" value="PRK08945.1"/>
    <property type="match status" value="1"/>
</dbReference>
<dbReference type="Proteomes" id="UP000652567">
    <property type="component" value="Unassembled WGS sequence"/>
</dbReference>
<evidence type="ECO:0000313" key="3">
    <source>
        <dbReference type="EMBL" id="MBE8717427.1"/>
    </source>
</evidence>
<gene>
    <name evidence="3" type="ORF">C4F51_09520</name>
</gene>
<keyword evidence="4" id="KW-1185">Reference proteome</keyword>
<dbReference type="RefSeq" id="WP_193909280.1">
    <property type="nucleotide sequence ID" value="NZ_PRDL01000001.1"/>
</dbReference>
<dbReference type="SUPFAM" id="SSF51735">
    <property type="entry name" value="NAD(P)-binding Rossmann-fold domains"/>
    <property type="match status" value="1"/>
</dbReference>
<dbReference type="Gene3D" id="3.40.50.720">
    <property type="entry name" value="NAD(P)-binding Rossmann-like Domain"/>
    <property type="match status" value="1"/>
</dbReference>
<dbReference type="Pfam" id="PF00106">
    <property type="entry name" value="adh_short"/>
    <property type="match status" value="1"/>
</dbReference>